<protein>
    <submittedName>
        <fullName evidence="2">Uncharacterized protein</fullName>
    </submittedName>
</protein>
<gene>
    <name evidence="2" type="ORF">PDIGIT_LOCUS11158</name>
</gene>
<dbReference type="OrthoDB" id="5407769at2759"/>
<organism evidence="2 3">
    <name type="scientific">Periconia digitata</name>
    <dbReference type="NCBI Taxonomy" id="1303443"/>
    <lineage>
        <taxon>Eukaryota</taxon>
        <taxon>Fungi</taxon>
        <taxon>Dikarya</taxon>
        <taxon>Ascomycota</taxon>
        <taxon>Pezizomycotina</taxon>
        <taxon>Dothideomycetes</taxon>
        <taxon>Pleosporomycetidae</taxon>
        <taxon>Pleosporales</taxon>
        <taxon>Massarineae</taxon>
        <taxon>Periconiaceae</taxon>
        <taxon>Periconia</taxon>
    </lineage>
</organism>
<keyword evidence="1" id="KW-0732">Signal</keyword>
<comment type="caution">
    <text evidence="2">The sequence shown here is derived from an EMBL/GenBank/DDBJ whole genome shotgun (WGS) entry which is preliminary data.</text>
</comment>
<evidence type="ECO:0000313" key="3">
    <source>
        <dbReference type="Proteomes" id="UP001152607"/>
    </source>
</evidence>
<dbReference type="Proteomes" id="UP001152607">
    <property type="component" value="Unassembled WGS sequence"/>
</dbReference>
<feature type="signal peptide" evidence="1">
    <location>
        <begin position="1"/>
        <end position="15"/>
    </location>
</feature>
<keyword evidence="3" id="KW-1185">Reference proteome</keyword>
<accession>A0A9W4UND6</accession>
<dbReference type="AlphaFoldDB" id="A0A9W4UND6"/>
<feature type="chain" id="PRO_5040903324" evidence="1">
    <location>
        <begin position="16"/>
        <end position="163"/>
    </location>
</feature>
<name>A0A9W4UND6_9PLEO</name>
<reference evidence="2" key="1">
    <citation type="submission" date="2023-01" db="EMBL/GenBank/DDBJ databases">
        <authorList>
            <person name="Van Ghelder C."/>
            <person name="Rancurel C."/>
        </authorList>
    </citation>
    <scope>NUCLEOTIDE SEQUENCE</scope>
    <source>
        <strain evidence="2">CNCM I-4278</strain>
    </source>
</reference>
<dbReference type="EMBL" id="CAOQHR010000008">
    <property type="protein sequence ID" value="CAI6338036.1"/>
    <property type="molecule type" value="Genomic_DNA"/>
</dbReference>
<evidence type="ECO:0000256" key="1">
    <source>
        <dbReference type="SAM" id="SignalP"/>
    </source>
</evidence>
<proteinExistence type="predicted"/>
<evidence type="ECO:0000313" key="2">
    <source>
        <dbReference type="EMBL" id="CAI6338036.1"/>
    </source>
</evidence>
<sequence length="163" mass="18175">MHLTALLLFSTTALAFNLRFFNGLPDDNDVCKDSDEVADLIIRDPKLSDGCQKLDPAIGGKSMLVDWTKEEDNDLIIQFFYDEYCCNGQTGSISIRTGWSDKCKFVSKEYGEGKKSFRIMDPDDINKGKEGEKYDCQKKAVPCSKAVGEDEIADCEPDGILHA</sequence>